<reference evidence="4 5" key="1">
    <citation type="submission" date="2019-01" db="EMBL/GenBank/DDBJ databases">
        <title>Draft genome sequences of the type strains of six Macrococcus species.</title>
        <authorList>
            <person name="Mazhar S."/>
            <person name="Altermann E."/>
            <person name="Hill C."/>
            <person name="Mcauliffe O."/>
        </authorList>
    </citation>
    <scope>NUCLEOTIDE SEQUENCE [LARGE SCALE GENOMIC DNA]</scope>
    <source>
        <strain evidence="4 5">ATCC 51825</strain>
    </source>
</reference>
<dbReference type="SUPFAM" id="SSF46689">
    <property type="entry name" value="Homeodomain-like"/>
    <property type="match status" value="1"/>
</dbReference>
<comment type="caution">
    <text evidence="4">The sequence shown here is derived from an EMBL/GenBank/DDBJ whole genome shotgun (WGS) entry which is preliminary data.</text>
</comment>
<dbReference type="PROSITE" id="PS01081">
    <property type="entry name" value="HTH_TETR_1"/>
    <property type="match status" value="1"/>
</dbReference>
<dbReference type="Gene3D" id="1.10.357.10">
    <property type="entry name" value="Tetracycline Repressor, domain 2"/>
    <property type="match status" value="1"/>
</dbReference>
<keyword evidence="5" id="KW-1185">Reference proteome</keyword>
<proteinExistence type="predicted"/>
<organism evidence="4 5">
    <name type="scientific">Macrococcus bovicus</name>
    <dbReference type="NCBI Taxonomy" id="69968"/>
    <lineage>
        <taxon>Bacteria</taxon>
        <taxon>Bacillati</taxon>
        <taxon>Bacillota</taxon>
        <taxon>Bacilli</taxon>
        <taxon>Bacillales</taxon>
        <taxon>Staphylococcaceae</taxon>
        <taxon>Macrococcus</taxon>
    </lineage>
</organism>
<accession>A0A4R6BW97</accession>
<dbReference type="InterPro" id="IPR001647">
    <property type="entry name" value="HTH_TetR"/>
</dbReference>
<dbReference type="Proteomes" id="UP000294843">
    <property type="component" value="Unassembled WGS sequence"/>
</dbReference>
<protein>
    <submittedName>
        <fullName evidence="4">TetR/AcrR family transcriptional regulator</fullName>
    </submittedName>
</protein>
<dbReference type="InterPro" id="IPR023772">
    <property type="entry name" value="DNA-bd_HTH_TetR-type_CS"/>
</dbReference>
<dbReference type="InterPro" id="IPR050624">
    <property type="entry name" value="HTH-type_Tx_Regulator"/>
</dbReference>
<name>A0A4R6BW97_9STAP</name>
<dbReference type="Pfam" id="PF00440">
    <property type="entry name" value="TetR_N"/>
    <property type="match status" value="1"/>
</dbReference>
<dbReference type="PROSITE" id="PS50977">
    <property type="entry name" value="HTH_TETR_2"/>
    <property type="match status" value="1"/>
</dbReference>
<dbReference type="PANTHER" id="PTHR43479:SF11">
    <property type="entry name" value="ACREF_ENVCD OPERON REPRESSOR-RELATED"/>
    <property type="match status" value="1"/>
</dbReference>
<gene>
    <name evidence="4" type="ORF">ERX55_10705</name>
</gene>
<dbReference type="PRINTS" id="PR00455">
    <property type="entry name" value="HTHTETR"/>
</dbReference>
<dbReference type="EMBL" id="SCWF01000016">
    <property type="protein sequence ID" value="TDM12468.1"/>
    <property type="molecule type" value="Genomic_DNA"/>
</dbReference>
<dbReference type="GO" id="GO:0003677">
    <property type="term" value="F:DNA binding"/>
    <property type="evidence" value="ECO:0007669"/>
    <property type="project" value="UniProtKB-UniRule"/>
</dbReference>
<evidence type="ECO:0000313" key="4">
    <source>
        <dbReference type="EMBL" id="TDM12468.1"/>
    </source>
</evidence>
<sequence length="199" mass="23558">MCCLGDTMENSDKKKRHDAIMNRKLILEVADSLFQTYSVSEVTMKQIAVECNIGQGTLYRHFSNKAEICQNLMDHKIETMFNVIDEIKHSNKTDEDKIKYILYTFVRLINDNKQKLEEMKRTGKRSSVMMNLHFYDRLKVDIQACIENLEIVSNAEFHTDIMLNSFSRDVFDYYCVEKKVTPEQFADRIHFIFIERLMI</sequence>
<evidence type="ECO:0000256" key="2">
    <source>
        <dbReference type="PROSITE-ProRule" id="PRU00335"/>
    </source>
</evidence>
<dbReference type="OrthoDB" id="1679733at2"/>
<dbReference type="PANTHER" id="PTHR43479">
    <property type="entry name" value="ACREF/ENVCD OPERON REPRESSOR-RELATED"/>
    <property type="match status" value="1"/>
</dbReference>
<feature type="domain" description="HTH tetR-type" evidence="3">
    <location>
        <begin position="20"/>
        <end position="80"/>
    </location>
</feature>
<evidence type="ECO:0000256" key="1">
    <source>
        <dbReference type="ARBA" id="ARBA00023125"/>
    </source>
</evidence>
<dbReference type="InterPro" id="IPR009057">
    <property type="entry name" value="Homeodomain-like_sf"/>
</dbReference>
<feature type="DNA-binding region" description="H-T-H motif" evidence="2">
    <location>
        <begin position="43"/>
        <end position="62"/>
    </location>
</feature>
<keyword evidence="1 2" id="KW-0238">DNA-binding</keyword>
<dbReference type="AlphaFoldDB" id="A0A4R6BW97"/>
<evidence type="ECO:0000313" key="5">
    <source>
        <dbReference type="Proteomes" id="UP000294843"/>
    </source>
</evidence>
<evidence type="ECO:0000259" key="3">
    <source>
        <dbReference type="PROSITE" id="PS50977"/>
    </source>
</evidence>